<name>A0AAE3EG89_9SPIR</name>
<feature type="transmembrane region" description="Helical" evidence="6">
    <location>
        <begin position="44"/>
        <end position="61"/>
    </location>
</feature>
<dbReference type="InterPro" id="IPR036837">
    <property type="entry name" value="Cation_efflux_CTD_sf"/>
</dbReference>
<feature type="transmembrane region" description="Helical" evidence="6">
    <location>
        <begin position="157"/>
        <end position="175"/>
    </location>
</feature>
<keyword evidence="2" id="KW-0813">Transport</keyword>
<dbReference type="SUPFAM" id="SSF161111">
    <property type="entry name" value="Cation efflux protein transmembrane domain-like"/>
    <property type="match status" value="1"/>
</dbReference>
<dbReference type="EMBL" id="JAINWA010000001">
    <property type="protein sequence ID" value="MCD1653941.1"/>
    <property type="molecule type" value="Genomic_DNA"/>
</dbReference>
<dbReference type="Pfam" id="PF01545">
    <property type="entry name" value="Cation_efflux"/>
    <property type="match status" value="1"/>
</dbReference>
<dbReference type="GO" id="GO:0008324">
    <property type="term" value="F:monoatomic cation transmembrane transporter activity"/>
    <property type="evidence" value="ECO:0007669"/>
    <property type="project" value="InterPro"/>
</dbReference>
<feature type="domain" description="Cation efflux protein transmembrane" evidence="7">
    <location>
        <begin position="12"/>
        <end position="206"/>
    </location>
</feature>
<evidence type="ECO:0000256" key="3">
    <source>
        <dbReference type="ARBA" id="ARBA00022692"/>
    </source>
</evidence>
<dbReference type="InterPro" id="IPR027469">
    <property type="entry name" value="Cation_efflux_TMD_sf"/>
</dbReference>
<dbReference type="Proteomes" id="UP001198163">
    <property type="component" value="Unassembled WGS sequence"/>
</dbReference>
<dbReference type="NCBIfam" id="TIGR01297">
    <property type="entry name" value="CDF"/>
    <property type="match status" value="1"/>
</dbReference>
<evidence type="ECO:0000259" key="7">
    <source>
        <dbReference type="Pfam" id="PF01545"/>
    </source>
</evidence>
<dbReference type="AlphaFoldDB" id="A0AAE3EG89"/>
<dbReference type="RefSeq" id="WP_230754761.1">
    <property type="nucleotide sequence ID" value="NZ_JAINWA010000001.1"/>
</dbReference>
<protein>
    <submittedName>
        <fullName evidence="9">Cation diffusion facilitator family transporter</fullName>
    </submittedName>
</protein>
<keyword evidence="5 6" id="KW-0472">Membrane</keyword>
<accession>A0AAE3EG89</accession>
<dbReference type="PANTHER" id="PTHR43840:SF50">
    <property type="entry name" value="MANGANESE EFFLUX SYSTEM PROTEIN MNES"/>
    <property type="match status" value="1"/>
</dbReference>
<proteinExistence type="predicted"/>
<dbReference type="Gene3D" id="3.30.70.1350">
    <property type="entry name" value="Cation efflux protein, cytoplasmic domain"/>
    <property type="match status" value="1"/>
</dbReference>
<dbReference type="InterPro" id="IPR002524">
    <property type="entry name" value="Cation_efflux"/>
</dbReference>
<keyword evidence="10" id="KW-1185">Reference proteome</keyword>
<dbReference type="InterPro" id="IPR050291">
    <property type="entry name" value="CDF_Transporter"/>
</dbReference>
<sequence length="308" mass="33226">MDRMKTLRTAAIIAIAGNLVLALAKLAAGTITGSLAVLGDGIDSSTDVCISVLTLMVGFYINQPSDKEHPWGHRRAETLATLTVAFIIMYAGIQLFLSSLGQLFDPSPRQAPGFLALSVTLFSAAGKLLLAFSQYSLGKKAQSAIILANAKNMTNDILISASIFIGLGASKLFHLPFLDPLTALLVSVWVIRSAFIILKEQNLELMDGTGDDETYRSLFSAVTAVEGAGNPHRARIRKIGGAWDIDLDIEVEASLTVREAHDIAQKVEEEIRRRIQDVYDIMVHVEPAGCGEHDEQYGLTEKDLGAGC</sequence>
<feature type="transmembrane region" description="Helical" evidence="6">
    <location>
        <begin position="113"/>
        <end position="137"/>
    </location>
</feature>
<comment type="subcellular location">
    <subcellularLocation>
        <location evidence="1">Membrane</location>
        <topology evidence="1">Multi-pass membrane protein</topology>
    </subcellularLocation>
</comment>
<dbReference type="GO" id="GO:0016020">
    <property type="term" value="C:membrane"/>
    <property type="evidence" value="ECO:0007669"/>
    <property type="project" value="UniProtKB-SubCell"/>
</dbReference>
<dbReference type="InterPro" id="IPR058533">
    <property type="entry name" value="Cation_efflux_TM"/>
</dbReference>
<evidence type="ECO:0000256" key="2">
    <source>
        <dbReference type="ARBA" id="ARBA00022448"/>
    </source>
</evidence>
<dbReference type="Gene3D" id="1.20.1510.10">
    <property type="entry name" value="Cation efflux protein transmembrane domain"/>
    <property type="match status" value="1"/>
</dbReference>
<reference evidence="9" key="1">
    <citation type="submission" date="2021-08" db="EMBL/GenBank/DDBJ databases">
        <title>Comparative analyses of Brucepasteria parasyntrophica and Teretinema zuelzerae.</title>
        <authorList>
            <person name="Song Y."/>
            <person name="Brune A."/>
        </authorList>
    </citation>
    <scope>NUCLEOTIDE SEQUENCE</scope>
    <source>
        <strain evidence="9">DSM 1903</strain>
    </source>
</reference>
<evidence type="ECO:0000256" key="5">
    <source>
        <dbReference type="ARBA" id="ARBA00023136"/>
    </source>
</evidence>
<evidence type="ECO:0000256" key="1">
    <source>
        <dbReference type="ARBA" id="ARBA00004141"/>
    </source>
</evidence>
<dbReference type="PANTHER" id="PTHR43840">
    <property type="entry name" value="MITOCHONDRIAL METAL TRANSPORTER 1-RELATED"/>
    <property type="match status" value="1"/>
</dbReference>
<keyword evidence="3 6" id="KW-0812">Transmembrane</keyword>
<evidence type="ECO:0000256" key="4">
    <source>
        <dbReference type="ARBA" id="ARBA00022989"/>
    </source>
</evidence>
<comment type="caution">
    <text evidence="9">The sequence shown here is derived from an EMBL/GenBank/DDBJ whole genome shotgun (WGS) entry which is preliminary data.</text>
</comment>
<dbReference type="InterPro" id="IPR027470">
    <property type="entry name" value="Cation_efflux_CTD"/>
</dbReference>
<dbReference type="Pfam" id="PF16916">
    <property type="entry name" value="ZT_dimer"/>
    <property type="match status" value="1"/>
</dbReference>
<evidence type="ECO:0000313" key="9">
    <source>
        <dbReference type="EMBL" id="MCD1653941.1"/>
    </source>
</evidence>
<feature type="transmembrane region" description="Helical" evidence="6">
    <location>
        <begin position="82"/>
        <end position="101"/>
    </location>
</feature>
<dbReference type="SUPFAM" id="SSF160240">
    <property type="entry name" value="Cation efflux protein cytoplasmic domain-like"/>
    <property type="match status" value="1"/>
</dbReference>
<keyword evidence="4 6" id="KW-1133">Transmembrane helix</keyword>
<evidence type="ECO:0000259" key="8">
    <source>
        <dbReference type="Pfam" id="PF16916"/>
    </source>
</evidence>
<feature type="domain" description="Cation efflux protein cytoplasmic" evidence="8">
    <location>
        <begin position="211"/>
        <end position="287"/>
    </location>
</feature>
<evidence type="ECO:0000313" key="10">
    <source>
        <dbReference type="Proteomes" id="UP001198163"/>
    </source>
</evidence>
<gene>
    <name evidence="9" type="ORF">K7J14_04420</name>
</gene>
<organism evidence="9 10">
    <name type="scientific">Teretinema zuelzerae</name>
    <dbReference type="NCBI Taxonomy" id="156"/>
    <lineage>
        <taxon>Bacteria</taxon>
        <taxon>Pseudomonadati</taxon>
        <taxon>Spirochaetota</taxon>
        <taxon>Spirochaetia</taxon>
        <taxon>Spirochaetales</taxon>
        <taxon>Treponemataceae</taxon>
        <taxon>Teretinema</taxon>
    </lineage>
</organism>
<evidence type="ECO:0000256" key="6">
    <source>
        <dbReference type="SAM" id="Phobius"/>
    </source>
</evidence>